<protein>
    <recommendedName>
        <fullName evidence="5">START domain-containing protein</fullName>
    </recommendedName>
</protein>
<dbReference type="InterPro" id="IPR002913">
    <property type="entry name" value="START_lipid-bd_dom"/>
</dbReference>
<evidence type="ECO:0000259" key="2">
    <source>
        <dbReference type="PROSITE" id="PS50848"/>
    </source>
</evidence>
<feature type="domain" description="PH" evidence="1">
    <location>
        <begin position="1"/>
        <end position="56"/>
    </location>
</feature>
<accession>A0AAN9FBI6</accession>
<evidence type="ECO:0000313" key="4">
    <source>
        <dbReference type="Proteomes" id="UP001359559"/>
    </source>
</evidence>
<name>A0AAN9FBI6_CLITE</name>
<dbReference type="GO" id="GO:0008289">
    <property type="term" value="F:lipid binding"/>
    <property type="evidence" value="ECO:0007669"/>
    <property type="project" value="InterPro"/>
</dbReference>
<keyword evidence="4" id="KW-1185">Reference proteome</keyword>
<evidence type="ECO:0000313" key="3">
    <source>
        <dbReference type="EMBL" id="KAK7271036.1"/>
    </source>
</evidence>
<dbReference type="Pfam" id="PF07059">
    <property type="entry name" value="EDR2_C"/>
    <property type="match status" value="1"/>
</dbReference>
<dbReference type="InterPro" id="IPR045096">
    <property type="entry name" value="EDR2-like"/>
</dbReference>
<dbReference type="PANTHER" id="PTHR12136:SF103">
    <property type="entry name" value="PROTEIN ENHANCED DISEASE RESISTANCE 2-LIKE"/>
    <property type="match status" value="1"/>
</dbReference>
<dbReference type="Gene3D" id="3.30.530.20">
    <property type="match status" value="1"/>
</dbReference>
<dbReference type="Pfam" id="PF01852">
    <property type="entry name" value="START"/>
    <property type="match status" value="1"/>
</dbReference>
<dbReference type="Proteomes" id="UP001359559">
    <property type="component" value="Unassembled WGS sequence"/>
</dbReference>
<gene>
    <name evidence="3" type="ORF">RJT34_26623</name>
</gene>
<dbReference type="SMART" id="SM00234">
    <property type="entry name" value="START"/>
    <property type="match status" value="1"/>
</dbReference>
<evidence type="ECO:0000259" key="1">
    <source>
        <dbReference type="PROSITE" id="PS50003"/>
    </source>
</evidence>
<feature type="domain" description="START" evidence="2">
    <location>
        <begin position="47"/>
        <end position="210"/>
    </location>
</feature>
<proteinExistence type="predicted"/>
<dbReference type="InterPro" id="IPR023393">
    <property type="entry name" value="START-like_dom_sf"/>
</dbReference>
<dbReference type="AlphaFoldDB" id="A0AAN9FBI6"/>
<reference evidence="3 4" key="1">
    <citation type="submission" date="2024-01" db="EMBL/GenBank/DDBJ databases">
        <title>The genomes of 5 underutilized Papilionoideae crops provide insights into root nodulation and disease resistance.</title>
        <authorList>
            <person name="Yuan L."/>
        </authorList>
    </citation>
    <scope>NUCLEOTIDE SEQUENCE [LARGE SCALE GENOMIC DNA]</scope>
    <source>
        <strain evidence="3">LY-2023</strain>
        <tissue evidence="3">Leaf</tissue>
    </source>
</reference>
<dbReference type="PROSITE" id="PS50003">
    <property type="entry name" value="PH_DOMAIN"/>
    <property type="match status" value="1"/>
</dbReference>
<dbReference type="InterPro" id="IPR009769">
    <property type="entry name" value="EDR2_C"/>
</dbReference>
<dbReference type="CDD" id="cd00177">
    <property type="entry name" value="START"/>
    <property type="match status" value="1"/>
</dbReference>
<dbReference type="InterPro" id="IPR001849">
    <property type="entry name" value="PH_domain"/>
</dbReference>
<dbReference type="PROSITE" id="PS50848">
    <property type="entry name" value="START"/>
    <property type="match status" value="1"/>
</dbReference>
<dbReference type="PANTHER" id="PTHR12136">
    <property type="entry name" value="ENHANCED DISEASE RESISTANCE-RELATED"/>
    <property type="match status" value="1"/>
</dbReference>
<sequence length="637" mass="72078">MVRRVARFSDGGRKNGMVFFIFTIYSASNQRDQLKLGACSSEEAARWIQVLQEVAVKHWGKSNHPVMMVVGVVDGTSEAIFHTLMSLASSRSEWDFCTYQAGVVDHVDSHTDIIHMKLYNDWLPWGMKPRDFLLRRYWRRKDDGTYVLLFHSVYHKKCPPQRGYVRASLKCGGFLVTPDNKGKRSLVKHMLAIDWKFWKLYLRPSYARSLTIRMLERVAALRELFKAKLGNYSSQPIEMARDIELSHSGKENAKIEVTEVESKVMELALEDEDIKESLMGLNESDEFFDVPEPMDCDQFENEGHALLSEQHSQSMESKLLDVQSAYHPKIPSAAGLVKKLHDLAVPGKECMDNEIAMDSLVPCPSPYGATLPQDSSCNLPNTWAESNPSLFFIRGGTYLCDRQKVKAEGTMMQMVGADWLQSDTREDNICGRLGSIVQDYAAKGGPEFFLVINVQMPGSPRYCIALYYMMKTPLEDNPILQSFADGDDAYRNSRFKLIPYVSKGSWIVKQSVGNKACLVGQALETRYIRGGNYLEVDIDVGSSTVARGMARFVLGYMSKLVVDMAFLIQFVCDPQLADKRPDFTRPNFEMKASNLMGTWVLRIIVEKGNTEKELPEMLIGTCRLNHVDTAKAFVVKP</sequence>
<dbReference type="EMBL" id="JAYKXN010000007">
    <property type="protein sequence ID" value="KAK7271036.1"/>
    <property type="molecule type" value="Genomic_DNA"/>
</dbReference>
<organism evidence="3 4">
    <name type="scientific">Clitoria ternatea</name>
    <name type="common">Butterfly pea</name>
    <dbReference type="NCBI Taxonomy" id="43366"/>
    <lineage>
        <taxon>Eukaryota</taxon>
        <taxon>Viridiplantae</taxon>
        <taxon>Streptophyta</taxon>
        <taxon>Embryophyta</taxon>
        <taxon>Tracheophyta</taxon>
        <taxon>Spermatophyta</taxon>
        <taxon>Magnoliopsida</taxon>
        <taxon>eudicotyledons</taxon>
        <taxon>Gunneridae</taxon>
        <taxon>Pentapetalae</taxon>
        <taxon>rosids</taxon>
        <taxon>fabids</taxon>
        <taxon>Fabales</taxon>
        <taxon>Fabaceae</taxon>
        <taxon>Papilionoideae</taxon>
        <taxon>50 kb inversion clade</taxon>
        <taxon>NPAAA clade</taxon>
        <taxon>indigoferoid/millettioid clade</taxon>
        <taxon>Phaseoleae</taxon>
        <taxon>Clitoria</taxon>
    </lineage>
</organism>
<comment type="caution">
    <text evidence="3">The sequence shown here is derived from an EMBL/GenBank/DDBJ whole genome shotgun (WGS) entry which is preliminary data.</text>
</comment>
<evidence type="ECO:0008006" key="5">
    <source>
        <dbReference type="Google" id="ProtNLM"/>
    </source>
</evidence>
<dbReference type="SUPFAM" id="SSF55961">
    <property type="entry name" value="Bet v1-like"/>
    <property type="match status" value="1"/>
</dbReference>